<proteinExistence type="predicted"/>
<dbReference type="InterPro" id="IPR004303">
    <property type="entry name" value="PAD"/>
</dbReference>
<dbReference type="EMBL" id="JACIBV010000001">
    <property type="protein sequence ID" value="MBB3724449.1"/>
    <property type="molecule type" value="Genomic_DNA"/>
</dbReference>
<dbReference type="Gene3D" id="3.75.10.10">
    <property type="entry name" value="L-arginine/glycine Amidinotransferase, Chain A"/>
    <property type="match status" value="3"/>
</dbReference>
<dbReference type="Proteomes" id="UP000579945">
    <property type="component" value="Unassembled WGS sequence"/>
</dbReference>
<comment type="caution">
    <text evidence="2">The sequence shown here is derived from an EMBL/GenBank/DDBJ whole genome shotgun (WGS) entry which is preliminary data.</text>
</comment>
<evidence type="ECO:0000259" key="1">
    <source>
        <dbReference type="Pfam" id="PF03068"/>
    </source>
</evidence>
<feature type="domain" description="Protein-arginine deiminase C-terminal" evidence="1">
    <location>
        <begin position="881"/>
        <end position="932"/>
    </location>
</feature>
<dbReference type="GeneID" id="95386960"/>
<reference evidence="2 3" key="1">
    <citation type="submission" date="2020-08" db="EMBL/GenBank/DDBJ databases">
        <title>Sequencing the genomes of 1000 actinobacteria strains.</title>
        <authorList>
            <person name="Klenk H.-P."/>
        </authorList>
    </citation>
    <scope>NUCLEOTIDE SEQUENCE [LARGE SCALE GENOMIC DNA]</scope>
    <source>
        <strain evidence="2 3">DSM 44320</strain>
    </source>
</reference>
<dbReference type="InterPro" id="IPR013530">
    <property type="entry name" value="PAD_C"/>
</dbReference>
<evidence type="ECO:0000313" key="2">
    <source>
        <dbReference type="EMBL" id="MBB3724449.1"/>
    </source>
</evidence>
<dbReference type="AlphaFoldDB" id="A0A7W5YNX6"/>
<dbReference type="GO" id="GO:0004668">
    <property type="term" value="F:protein-arginine deiminase activity"/>
    <property type="evidence" value="ECO:0007669"/>
    <property type="project" value="InterPro"/>
</dbReference>
<accession>A0A7W5YNX6</accession>
<gene>
    <name evidence="2" type="ORF">FHR33_000309</name>
</gene>
<feature type="domain" description="Protein-arginine deiminase C-terminal" evidence="1">
    <location>
        <begin position="175"/>
        <end position="301"/>
    </location>
</feature>
<organism evidence="2 3">
    <name type="scientific">Nonomuraea dietziae</name>
    <dbReference type="NCBI Taxonomy" id="65515"/>
    <lineage>
        <taxon>Bacteria</taxon>
        <taxon>Bacillati</taxon>
        <taxon>Actinomycetota</taxon>
        <taxon>Actinomycetes</taxon>
        <taxon>Streptosporangiales</taxon>
        <taxon>Streptosporangiaceae</taxon>
        <taxon>Nonomuraea</taxon>
    </lineage>
</organism>
<evidence type="ECO:0000313" key="3">
    <source>
        <dbReference type="Proteomes" id="UP000579945"/>
    </source>
</evidence>
<name>A0A7W5YNX6_9ACTN</name>
<dbReference type="RefSeq" id="WP_183642437.1">
    <property type="nucleotide sequence ID" value="NZ_JACIBV010000001.1"/>
</dbReference>
<dbReference type="PANTHER" id="PTHR10837:SF8">
    <property type="entry name" value="PROTEIN-ARGININE DEIMINASE"/>
    <property type="match status" value="1"/>
</dbReference>
<keyword evidence="3" id="KW-1185">Reference proteome</keyword>
<dbReference type="Pfam" id="PF03068">
    <property type="entry name" value="PAD"/>
    <property type="match status" value="3"/>
</dbReference>
<feature type="domain" description="Protein-arginine deiminase C-terminal" evidence="1">
    <location>
        <begin position="452"/>
        <end position="587"/>
    </location>
</feature>
<dbReference type="GO" id="GO:0005737">
    <property type="term" value="C:cytoplasm"/>
    <property type="evidence" value="ECO:0007669"/>
    <property type="project" value="InterPro"/>
</dbReference>
<dbReference type="PANTHER" id="PTHR10837">
    <property type="entry name" value="PEPTIDYLARGININE DEIMINASE"/>
    <property type="match status" value="1"/>
</dbReference>
<sequence length="933" mass="103069">MGAYRLHADYDRNGRLTAQDAEWAARWRGAVLRANLDADTRRLPSVVSPDGAVRPDRELHVKTAGDNEPIRVQVELVSTAPPGQVFVVLMSEDAARIAVIDSSGKRIPPVGAGKRARYPLPARPFPRKLALESVDLPASPATNRLLSPAPGTTPAGPPGSLIKVWLERDSATGPVIEDEARFVLAPLVLIGNAGRLERFYMCEVLETDPAKPLDDNGPSVADIRAVLDRLRVPLMLIPGQLHGGDTWIQDQYQLGFTHTPDGLQRVLLHAPRTRSDAAQGSGRNLGSVLSSHFLSQDLGVCQAFWDRELTITDPRGQQTRMTFADSDRALTTMTKVRTLRRQMFETIGRIGTDGDVAAVTKALGEPGADLWKSRHELLPLLEWLKITAQAAAKRDDSPWKGQQAKLDLLIRDADKQVKAIVVDMPVYGPPPQLRLRVPAAGAAPARDFMMTKDEVGRLEERLHLWHSSHNYGGNIEVGPPTKSAPAGVVVVGNVTTRRPDGPSVTDMDPDLLSFLRGQFRGRQDILEVDTSWLDVGHVDEMLAFVPDLKDPHNGLGTVLRASPLVAQKIFEQAAKEFYAGLSAPDASAYEKWKFDNLRTRLNNQGKNPLTHLLRGLQWLHRHNPGQALPTEPPEIYLALAAENAKFPVTTHNLPLPDSPWQTPPARTFPAGISIYELAYFSDNVNADLEDLEPAGPQRGPNGELIPAKGQLPQVEEQLTKMYGSIPIKKIPVFFDSRSHATGQTAAFTPNMANLQVADNHLIIPRPHGPRMTVDSATRVLRQVAEQLRDVDPARFTPQWLRARGLNRTFFWARQGSTVRGDRGEGDVDADKLASAFLDGFPPKHTPAQVRQLIIQANPGAFDASGSLRGKGWRKLQIPEDKVDLFEAWTEAVAERIGYRVHWVEAWYYHVRLGSIHCGTNVLRTAPTAFKWWR</sequence>
<dbReference type="GO" id="GO:0005509">
    <property type="term" value="F:calcium ion binding"/>
    <property type="evidence" value="ECO:0007669"/>
    <property type="project" value="InterPro"/>
</dbReference>
<dbReference type="SUPFAM" id="SSF55909">
    <property type="entry name" value="Pentein"/>
    <property type="match status" value="1"/>
</dbReference>
<protein>
    <recommendedName>
        <fullName evidence="1">Protein-arginine deiminase C-terminal domain-containing protein</fullName>
    </recommendedName>
</protein>